<reference evidence="1" key="1">
    <citation type="submission" date="2023-01" db="EMBL/GenBank/DDBJ databases">
        <title>Genome assembly of the deep-sea coral Lophelia pertusa.</title>
        <authorList>
            <person name="Herrera S."/>
            <person name="Cordes E."/>
        </authorList>
    </citation>
    <scope>NUCLEOTIDE SEQUENCE</scope>
    <source>
        <strain evidence="1">USNM1676648</strain>
        <tissue evidence="1">Polyp</tissue>
    </source>
</reference>
<evidence type="ECO:0000313" key="1">
    <source>
        <dbReference type="EMBL" id="KAJ7386015.1"/>
    </source>
</evidence>
<proteinExistence type="predicted"/>
<sequence>MFKENFIFRDEDELKSFSLLPEERKLKDQKSNYPTQCEMLTYLEKAWCMKTNEKERMVKITSPLPPQEQHALTITAPQYFGRTTAGEEENHWCVLTNSHYQILHSGKKLANFITWVTTNGRTSQLDRGKKALTYFCPKRFSTCFRVLPTPSKEAIGSISFLAWVSLDETSSYFSSMHKKLQEQKEEDMQRETWKQHFLYQESKETLAKMCSESRLLATGKKHDLVQHIVKNHM</sequence>
<gene>
    <name evidence="1" type="ORF">OS493_012348</name>
</gene>
<comment type="caution">
    <text evidence="1">The sequence shown here is derived from an EMBL/GenBank/DDBJ whole genome shotgun (WGS) entry which is preliminary data.</text>
</comment>
<accession>A0A9W9ZR71</accession>
<dbReference type="AlphaFoldDB" id="A0A9W9ZR71"/>
<evidence type="ECO:0000313" key="2">
    <source>
        <dbReference type="Proteomes" id="UP001163046"/>
    </source>
</evidence>
<name>A0A9W9ZR71_9CNID</name>
<dbReference type="EMBL" id="MU825878">
    <property type="protein sequence ID" value="KAJ7386015.1"/>
    <property type="molecule type" value="Genomic_DNA"/>
</dbReference>
<evidence type="ECO:0008006" key="3">
    <source>
        <dbReference type="Google" id="ProtNLM"/>
    </source>
</evidence>
<protein>
    <recommendedName>
        <fullName evidence="3">SAP domain-containing protein</fullName>
    </recommendedName>
</protein>
<keyword evidence="2" id="KW-1185">Reference proteome</keyword>
<dbReference type="Proteomes" id="UP001163046">
    <property type="component" value="Unassembled WGS sequence"/>
</dbReference>
<organism evidence="1 2">
    <name type="scientific">Desmophyllum pertusum</name>
    <dbReference type="NCBI Taxonomy" id="174260"/>
    <lineage>
        <taxon>Eukaryota</taxon>
        <taxon>Metazoa</taxon>
        <taxon>Cnidaria</taxon>
        <taxon>Anthozoa</taxon>
        <taxon>Hexacorallia</taxon>
        <taxon>Scleractinia</taxon>
        <taxon>Caryophylliina</taxon>
        <taxon>Caryophylliidae</taxon>
        <taxon>Desmophyllum</taxon>
    </lineage>
</organism>